<reference evidence="2" key="1">
    <citation type="submission" date="2022-10" db="EMBL/GenBank/DDBJ databases">
        <authorList>
            <person name="Hyden B.L."/>
            <person name="Feng K."/>
            <person name="Yates T."/>
            <person name="Jawdy S."/>
            <person name="Smart L.B."/>
            <person name="Muchero W."/>
        </authorList>
    </citation>
    <scope>NUCLEOTIDE SEQUENCE</scope>
    <source>
        <tissue evidence="2">Shoot tip</tissue>
    </source>
</reference>
<dbReference type="Proteomes" id="UP001141253">
    <property type="component" value="Chromosome 18"/>
</dbReference>
<sequence length="128" mass="14712">MLWNPHKSNMLATFYVPRIQEIYVGVEFCIHKLMLCCALSGNPNLIMFLVGNKVDLQDKRKVGIEDGEQYAKENGMVFLETSAKSTHNVNELFYEIAKRLAKKAPSRPIGMKLQRRPQETGRRMFCCS</sequence>
<dbReference type="Gene3D" id="3.40.50.300">
    <property type="entry name" value="P-loop containing nucleotide triphosphate hydrolases"/>
    <property type="match status" value="1"/>
</dbReference>
<name>A0ABQ9AT52_9ROSI</name>
<dbReference type="SMART" id="SM00175">
    <property type="entry name" value="RAB"/>
    <property type="match status" value="1"/>
</dbReference>
<dbReference type="SUPFAM" id="SSF52540">
    <property type="entry name" value="P-loop containing nucleoside triphosphate hydrolases"/>
    <property type="match status" value="1"/>
</dbReference>
<dbReference type="PROSITE" id="PS51419">
    <property type="entry name" value="RAB"/>
    <property type="match status" value="1"/>
</dbReference>
<keyword evidence="1" id="KW-0547">Nucleotide-binding</keyword>
<comment type="caution">
    <text evidence="2">The sequence shown here is derived from an EMBL/GenBank/DDBJ whole genome shotgun (WGS) entry which is preliminary data.</text>
</comment>
<protein>
    <submittedName>
        <fullName evidence="2">Uncharacterized protein</fullName>
    </submittedName>
</protein>
<evidence type="ECO:0000256" key="1">
    <source>
        <dbReference type="ARBA" id="ARBA00022741"/>
    </source>
</evidence>
<dbReference type="PROSITE" id="PS51421">
    <property type="entry name" value="RAS"/>
    <property type="match status" value="1"/>
</dbReference>
<keyword evidence="3" id="KW-1185">Reference proteome</keyword>
<dbReference type="PANTHER" id="PTHR47978">
    <property type="match status" value="1"/>
</dbReference>
<gene>
    <name evidence="2" type="ORF">OIU77_006039</name>
</gene>
<dbReference type="SMART" id="SM00173">
    <property type="entry name" value="RAS"/>
    <property type="match status" value="1"/>
</dbReference>
<dbReference type="PRINTS" id="PR00449">
    <property type="entry name" value="RASTRNSFRMNG"/>
</dbReference>
<dbReference type="Pfam" id="PF00071">
    <property type="entry name" value="Ras"/>
    <property type="match status" value="1"/>
</dbReference>
<organism evidence="2 3">
    <name type="scientific">Salix suchowensis</name>
    <dbReference type="NCBI Taxonomy" id="1278906"/>
    <lineage>
        <taxon>Eukaryota</taxon>
        <taxon>Viridiplantae</taxon>
        <taxon>Streptophyta</taxon>
        <taxon>Embryophyta</taxon>
        <taxon>Tracheophyta</taxon>
        <taxon>Spermatophyta</taxon>
        <taxon>Magnoliopsida</taxon>
        <taxon>eudicotyledons</taxon>
        <taxon>Gunneridae</taxon>
        <taxon>Pentapetalae</taxon>
        <taxon>rosids</taxon>
        <taxon>fabids</taxon>
        <taxon>Malpighiales</taxon>
        <taxon>Salicaceae</taxon>
        <taxon>Saliceae</taxon>
        <taxon>Salix</taxon>
    </lineage>
</organism>
<reference evidence="2" key="2">
    <citation type="journal article" date="2023" name="Int. J. Mol. Sci.">
        <title>De Novo Assembly and Annotation of 11 Diverse Shrub Willow (Salix) Genomes Reveals Novel Gene Organization in Sex-Linked Regions.</title>
        <authorList>
            <person name="Hyden B."/>
            <person name="Feng K."/>
            <person name="Yates T.B."/>
            <person name="Jawdy S."/>
            <person name="Cereghino C."/>
            <person name="Smart L.B."/>
            <person name="Muchero W."/>
        </authorList>
    </citation>
    <scope>NUCLEOTIDE SEQUENCE</scope>
    <source>
        <tissue evidence="2">Shoot tip</tissue>
    </source>
</reference>
<dbReference type="EMBL" id="JAPFFI010000017">
    <property type="protein sequence ID" value="KAJ6355569.1"/>
    <property type="molecule type" value="Genomic_DNA"/>
</dbReference>
<dbReference type="InterPro" id="IPR027417">
    <property type="entry name" value="P-loop_NTPase"/>
</dbReference>
<proteinExistence type="predicted"/>
<evidence type="ECO:0000313" key="3">
    <source>
        <dbReference type="Proteomes" id="UP001141253"/>
    </source>
</evidence>
<evidence type="ECO:0000313" key="2">
    <source>
        <dbReference type="EMBL" id="KAJ6355569.1"/>
    </source>
</evidence>
<accession>A0ABQ9AT52</accession>
<dbReference type="InterPro" id="IPR001806">
    <property type="entry name" value="Small_GTPase"/>
</dbReference>